<keyword evidence="2" id="KW-1185">Reference proteome</keyword>
<dbReference type="Proteomes" id="UP000018877">
    <property type="component" value="Unassembled WGS sequence"/>
</dbReference>
<evidence type="ECO:0000313" key="2">
    <source>
        <dbReference type="Proteomes" id="UP000018877"/>
    </source>
</evidence>
<reference evidence="1 2" key="1">
    <citation type="journal article" date="2014" name="Environ. Microbiol.">
        <title>The nitrate-ammonifying and nosZ-carrying bacterium Bacillus vireti is a potent source and sink for nitric and nitrous oxide under high nitrate conditions.</title>
        <authorList>
            <person name="Mania D."/>
            <person name="Heylen K."/>
            <person name="van Spanning R.J."/>
            <person name="Frostegard A."/>
        </authorList>
    </citation>
    <scope>NUCLEOTIDE SEQUENCE [LARGE SCALE GENOMIC DNA]</scope>
    <source>
        <strain evidence="1 2">LMG 21834</strain>
    </source>
</reference>
<dbReference type="AlphaFoldDB" id="A0AB94IST1"/>
<dbReference type="InterPro" id="IPR046126">
    <property type="entry name" value="DUF6123"/>
</dbReference>
<dbReference type="EMBL" id="ALAN01000030">
    <property type="protein sequence ID" value="ETI70057.1"/>
    <property type="molecule type" value="Genomic_DNA"/>
</dbReference>
<name>A0AB94IST1_9BACI</name>
<comment type="caution">
    <text evidence="1">The sequence shown here is derived from an EMBL/GenBank/DDBJ whole genome shotgun (WGS) entry which is preliminary data.</text>
</comment>
<dbReference type="Pfam" id="PF19618">
    <property type="entry name" value="DUF6123"/>
    <property type="match status" value="1"/>
</dbReference>
<sequence length="82" mass="9422">MHFLEGKGFQLDEDAIGFIYFGKHYTNASDEMINTAIELTLKAQRRFDGSFYVALLETLISNKLTTRKDAIKFVMEKELLAI</sequence>
<proteinExistence type="predicted"/>
<accession>A0AB94IST1</accession>
<organism evidence="1 2">
    <name type="scientific">Neobacillus vireti LMG 21834</name>
    <dbReference type="NCBI Taxonomy" id="1131730"/>
    <lineage>
        <taxon>Bacteria</taxon>
        <taxon>Bacillati</taxon>
        <taxon>Bacillota</taxon>
        <taxon>Bacilli</taxon>
        <taxon>Bacillales</taxon>
        <taxon>Bacillaceae</taxon>
        <taxon>Neobacillus</taxon>
    </lineage>
</organism>
<protein>
    <submittedName>
        <fullName evidence="1">Uncharacterized protein</fullName>
    </submittedName>
</protein>
<evidence type="ECO:0000313" key="1">
    <source>
        <dbReference type="EMBL" id="ETI70057.1"/>
    </source>
</evidence>
<gene>
    <name evidence="1" type="ORF">BAVI_04474</name>
</gene>